<feature type="region of interest" description="Disordered" evidence="1">
    <location>
        <begin position="160"/>
        <end position="187"/>
    </location>
</feature>
<keyword evidence="3" id="KW-1185">Reference proteome</keyword>
<dbReference type="AlphaFoldDB" id="A0A0S4KKK9"/>
<name>A0A0S4KKK9_BODSA</name>
<evidence type="ECO:0000256" key="1">
    <source>
        <dbReference type="SAM" id="MobiDB-lite"/>
    </source>
</evidence>
<dbReference type="Proteomes" id="UP000051952">
    <property type="component" value="Unassembled WGS sequence"/>
</dbReference>
<accession>A0A0S4KKK9</accession>
<evidence type="ECO:0000313" key="3">
    <source>
        <dbReference type="Proteomes" id="UP000051952"/>
    </source>
</evidence>
<feature type="region of interest" description="Disordered" evidence="1">
    <location>
        <begin position="1"/>
        <end position="80"/>
    </location>
</feature>
<dbReference type="VEuPathDB" id="TriTrypDB:BSAL_72780"/>
<dbReference type="EMBL" id="CYKH01000588">
    <property type="protein sequence ID" value="CUI14163.1"/>
    <property type="molecule type" value="Genomic_DNA"/>
</dbReference>
<protein>
    <submittedName>
        <fullName evidence="2">Uncharacterized protein</fullName>
    </submittedName>
</protein>
<evidence type="ECO:0000313" key="2">
    <source>
        <dbReference type="EMBL" id="CUI14163.1"/>
    </source>
</evidence>
<gene>
    <name evidence="2" type="ORF">BSAL_72780</name>
</gene>
<feature type="compositionally biased region" description="Basic and acidic residues" evidence="1">
    <location>
        <begin position="10"/>
        <end position="28"/>
    </location>
</feature>
<reference evidence="3" key="1">
    <citation type="submission" date="2015-09" db="EMBL/GenBank/DDBJ databases">
        <authorList>
            <consortium name="Pathogen Informatics"/>
        </authorList>
    </citation>
    <scope>NUCLEOTIDE SEQUENCE [LARGE SCALE GENOMIC DNA]</scope>
    <source>
        <strain evidence="3">Lake Konstanz</strain>
    </source>
</reference>
<organism evidence="2 3">
    <name type="scientific">Bodo saltans</name>
    <name type="common">Flagellated protozoan</name>
    <dbReference type="NCBI Taxonomy" id="75058"/>
    <lineage>
        <taxon>Eukaryota</taxon>
        <taxon>Discoba</taxon>
        <taxon>Euglenozoa</taxon>
        <taxon>Kinetoplastea</taxon>
        <taxon>Metakinetoplastina</taxon>
        <taxon>Eubodonida</taxon>
        <taxon>Bodonidae</taxon>
        <taxon>Bodo</taxon>
    </lineage>
</organism>
<sequence length="187" mass="20322">MNDPPAAPVDLHDVSLRSLDDDDQRRSNDAAMKSVEPAPHLEVANNEGSDTFVRRERDGQPQQSASHHRQPQVLSDSGNAFHHSTTALSARSSSFVSCDDAFQRQTSFMPPGANDTTTTALSMSHDNSNAAAADAKQTTGSHLQVIIGDVSVEETYYSPNSTALETPFSGTAPRPDPRYHHHRTIDE</sequence>
<proteinExistence type="predicted"/>